<protein>
    <submittedName>
        <fullName evidence="1">Uncharacterized protein</fullName>
    </submittedName>
</protein>
<organism evidence="1">
    <name type="scientific">Arundo donax</name>
    <name type="common">Giant reed</name>
    <name type="synonym">Donax arundinaceus</name>
    <dbReference type="NCBI Taxonomy" id="35708"/>
    <lineage>
        <taxon>Eukaryota</taxon>
        <taxon>Viridiplantae</taxon>
        <taxon>Streptophyta</taxon>
        <taxon>Embryophyta</taxon>
        <taxon>Tracheophyta</taxon>
        <taxon>Spermatophyta</taxon>
        <taxon>Magnoliopsida</taxon>
        <taxon>Liliopsida</taxon>
        <taxon>Poales</taxon>
        <taxon>Poaceae</taxon>
        <taxon>PACMAD clade</taxon>
        <taxon>Arundinoideae</taxon>
        <taxon>Arundineae</taxon>
        <taxon>Arundo</taxon>
    </lineage>
</organism>
<sequence>MTEAQALSPLLRSPYTKGLFVSAFGGFC</sequence>
<dbReference type="EMBL" id="GBRH01196751">
    <property type="protein sequence ID" value="JAE01145.1"/>
    <property type="molecule type" value="Transcribed_RNA"/>
</dbReference>
<reference evidence="1" key="2">
    <citation type="journal article" date="2015" name="Data Brief">
        <title>Shoot transcriptome of the giant reed, Arundo donax.</title>
        <authorList>
            <person name="Barrero R.A."/>
            <person name="Guerrero F.D."/>
            <person name="Moolhuijzen P."/>
            <person name="Goolsby J.A."/>
            <person name="Tidwell J."/>
            <person name="Bellgard S.E."/>
            <person name="Bellgard M.I."/>
        </authorList>
    </citation>
    <scope>NUCLEOTIDE SEQUENCE</scope>
    <source>
        <tissue evidence="1">Shoot tissue taken approximately 20 cm above the soil surface</tissue>
    </source>
</reference>
<name>A0A0A9EKB5_ARUDO</name>
<dbReference type="AlphaFoldDB" id="A0A0A9EKB5"/>
<reference evidence="1" key="1">
    <citation type="submission" date="2014-09" db="EMBL/GenBank/DDBJ databases">
        <authorList>
            <person name="Magalhaes I.L.F."/>
            <person name="Oliveira U."/>
            <person name="Santos F.R."/>
            <person name="Vidigal T.H.D.A."/>
            <person name="Brescovit A.D."/>
            <person name="Santos A.J."/>
        </authorList>
    </citation>
    <scope>NUCLEOTIDE SEQUENCE</scope>
    <source>
        <tissue evidence="1">Shoot tissue taken approximately 20 cm above the soil surface</tissue>
    </source>
</reference>
<proteinExistence type="predicted"/>
<evidence type="ECO:0000313" key="1">
    <source>
        <dbReference type="EMBL" id="JAE01145.1"/>
    </source>
</evidence>
<accession>A0A0A9EKB5</accession>